<dbReference type="Pfam" id="PF00046">
    <property type="entry name" value="Homeodomain"/>
    <property type="match status" value="1"/>
</dbReference>
<organism evidence="9 10">
    <name type="scientific">Aedes aegypti</name>
    <name type="common">Yellowfever mosquito</name>
    <name type="synonym">Culex aegypti</name>
    <dbReference type="NCBI Taxonomy" id="7159"/>
    <lineage>
        <taxon>Eukaryota</taxon>
        <taxon>Metazoa</taxon>
        <taxon>Ecdysozoa</taxon>
        <taxon>Arthropoda</taxon>
        <taxon>Hexapoda</taxon>
        <taxon>Insecta</taxon>
        <taxon>Pterygota</taxon>
        <taxon>Neoptera</taxon>
        <taxon>Endopterygota</taxon>
        <taxon>Diptera</taxon>
        <taxon>Nematocera</taxon>
        <taxon>Culicoidea</taxon>
        <taxon>Culicidae</taxon>
        <taxon>Culicinae</taxon>
        <taxon>Aedini</taxon>
        <taxon>Aedes</taxon>
        <taxon>Stegomyia</taxon>
    </lineage>
</organism>
<dbReference type="InParanoid" id="A0A6I8TAK7"/>
<dbReference type="Proteomes" id="UP000008820">
    <property type="component" value="Chromosome 2"/>
</dbReference>
<dbReference type="SUPFAM" id="SSF46689">
    <property type="entry name" value="Homeodomain-like"/>
    <property type="match status" value="1"/>
</dbReference>
<dbReference type="OrthoDB" id="6159439at2759"/>
<evidence type="ECO:0000313" key="9">
    <source>
        <dbReference type="EnsemblMetazoa" id="AAEL005195-PB"/>
    </source>
</evidence>
<dbReference type="FunCoup" id="A0A6I8TAK7">
    <property type="interactions" value="97"/>
</dbReference>
<dbReference type="PROSITE" id="PS00027">
    <property type="entry name" value="HOMEOBOX_1"/>
    <property type="match status" value="1"/>
</dbReference>
<dbReference type="InterPro" id="IPR001356">
    <property type="entry name" value="HD"/>
</dbReference>
<dbReference type="SMART" id="SM00389">
    <property type="entry name" value="HOX"/>
    <property type="match status" value="1"/>
</dbReference>
<proteinExistence type="predicted"/>
<feature type="region of interest" description="Disordered" evidence="8">
    <location>
        <begin position="40"/>
        <end position="65"/>
    </location>
</feature>
<keyword evidence="2" id="KW-0217">Developmental protein</keyword>
<evidence type="ECO:0000256" key="3">
    <source>
        <dbReference type="ARBA" id="ARBA00023125"/>
    </source>
</evidence>
<keyword evidence="3 6" id="KW-0238">DNA-binding</keyword>
<name>A0A6I8TAK7_AEDAE</name>
<dbReference type="AlphaFoldDB" id="A0A6I8TAK7"/>
<feature type="compositionally biased region" description="Polar residues" evidence="8">
    <location>
        <begin position="401"/>
        <end position="435"/>
    </location>
</feature>
<dbReference type="PRINTS" id="PR00024">
    <property type="entry name" value="HOMEOBOX"/>
</dbReference>
<keyword evidence="5 6" id="KW-0539">Nucleus</keyword>
<accession>A0A6I8TAK7</accession>
<gene>
    <name evidence="9" type="primary">5566105</name>
</gene>
<dbReference type="FunFam" id="1.10.10.60:FF:000113">
    <property type="entry name" value="homeobox protein Hox-B1"/>
    <property type="match status" value="1"/>
</dbReference>
<dbReference type="EnsemblMetazoa" id="AAEL005195-RB">
    <property type="protein sequence ID" value="AAEL005195-PB"/>
    <property type="gene ID" value="AAEL005195"/>
</dbReference>
<dbReference type="PANTHER" id="PTHR45946">
    <property type="entry name" value="HOMEOBOX PROTEIN ROUGH-RELATED"/>
    <property type="match status" value="1"/>
</dbReference>
<reference evidence="9 10" key="1">
    <citation type="submission" date="2017-06" db="EMBL/GenBank/DDBJ databases">
        <title>Aedes aegypti genome working group (AGWG) sequencing and assembly.</title>
        <authorList>
            <consortium name="Aedes aegypti Genome Working Group (AGWG)"/>
            <person name="Matthews B.J."/>
        </authorList>
    </citation>
    <scope>NUCLEOTIDE SEQUENCE [LARGE SCALE GENOMIC DNA]</scope>
    <source>
        <strain evidence="9 10">LVP_AGWG</strain>
    </source>
</reference>
<dbReference type="GO" id="GO:0000981">
    <property type="term" value="F:DNA-binding transcription factor activity, RNA polymerase II-specific"/>
    <property type="evidence" value="ECO:0007669"/>
    <property type="project" value="InterPro"/>
</dbReference>
<reference evidence="9" key="2">
    <citation type="submission" date="2020-05" db="UniProtKB">
        <authorList>
            <consortium name="EnsemblMetazoa"/>
        </authorList>
    </citation>
    <scope>IDENTIFICATION</scope>
    <source>
        <strain evidence="9">LVP_AGWG</strain>
    </source>
</reference>
<evidence type="ECO:0000256" key="2">
    <source>
        <dbReference type="ARBA" id="ARBA00022473"/>
    </source>
</evidence>
<keyword evidence="10" id="KW-1185">Reference proteome</keyword>
<feature type="region of interest" description="Disordered" evidence="8">
    <location>
        <begin position="391"/>
        <end position="435"/>
    </location>
</feature>
<dbReference type="GO" id="GO:0000978">
    <property type="term" value="F:RNA polymerase II cis-regulatory region sequence-specific DNA binding"/>
    <property type="evidence" value="ECO:0007669"/>
    <property type="project" value="TreeGrafter"/>
</dbReference>
<dbReference type="InterPro" id="IPR009057">
    <property type="entry name" value="Homeodomain-like_sf"/>
</dbReference>
<evidence type="ECO:0000256" key="4">
    <source>
        <dbReference type="ARBA" id="ARBA00023155"/>
    </source>
</evidence>
<evidence type="ECO:0000256" key="8">
    <source>
        <dbReference type="SAM" id="MobiDB-lite"/>
    </source>
</evidence>
<dbReference type="InterPro" id="IPR017970">
    <property type="entry name" value="Homeobox_CS"/>
</dbReference>
<evidence type="ECO:0000313" key="10">
    <source>
        <dbReference type="Proteomes" id="UP000008820"/>
    </source>
</evidence>
<feature type="compositionally biased region" description="Polar residues" evidence="8">
    <location>
        <begin position="42"/>
        <end position="65"/>
    </location>
</feature>
<sequence length="435" mass="48410">MIDVSVYGSHAMHASGFQGSDLGSDGYPYLPSNNHHHHYYHQRQTTSSVNCSNPPEATPFTSQSVNNSNSAVINCSTNSVPQQYSHSHLYSPSAIEYGITTSNSPSDLYFDSDAQNMIYNNSQVTTGPFPQTRIISADNGMSYTNLDYMYSQQDCGENLAVQENKLHLHRYGSFSGMSALSENSSDHQLHHPIPNASWTHNLYSENSIQHSQQNCPSGYPTSASLDSQGLEIEAKISTVGNSSVTAHSGENSHAILSTRHDSLQQQAQQNAPTYKWMQVKRNVPKPQIQKATQQIVSEYHISHHVIDPLRGLAEQSLATPVGPHQPSFLISGTSTGRTNFTNKQLTELEKEFHFNKYLTRARRIEIANSLHLNETQVKIWFQNRRMKQKKRIKEGLVPHETQCSSPKHVTSASMDGNSMKSTGDSNDNSRESSTL</sequence>
<dbReference type="InterPro" id="IPR046327">
    <property type="entry name" value="HXA1/B1/D1"/>
</dbReference>
<dbReference type="GO" id="GO:0005634">
    <property type="term" value="C:nucleus"/>
    <property type="evidence" value="ECO:0007669"/>
    <property type="project" value="UniProtKB-SubCell"/>
</dbReference>
<feature type="DNA-binding region" description="Homeobox" evidence="6">
    <location>
        <begin position="333"/>
        <end position="392"/>
    </location>
</feature>
<dbReference type="PROSITE" id="PS50071">
    <property type="entry name" value="HOMEOBOX_2"/>
    <property type="match status" value="1"/>
</dbReference>
<dbReference type="Gene3D" id="1.10.10.60">
    <property type="entry name" value="Homeodomain-like"/>
    <property type="match status" value="1"/>
</dbReference>
<evidence type="ECO:0000256" key="6">
    <source>
        <dbReference type="PROSITE-ProRule" id="PRU00108"/>
    </source>
</evidence>
<dbReference type="CDD" id="cd00086">
    <property type="entry name" value="homeodomain"/>
    <property type="match status" value="1"/>
</dbReference>
<dbReference type="PANTHER" id="PTHR45946:SF4">
    <property type="entry name" value="HOMEOBOX PROTEIN ROUGH-RELATED"/>
    <property type="match status" value="1"/>
</dbReference>
<dbReference type="InterPro" id="IPR020479">
    <property type="entry name" value="HD_metazoa"/>
</dbReference>
<keyword evidence="4 6" id="KW-0371">Homeobox</keyword>
<protein>
    <submittedName>
        <fullName evidence="9">Uncharacterized protein</fullName>
    </submittedName>
</protein>
<comment type="subcellular location">
    <subcellularLocation>
        <location evidence="1 6 7">Nucleus</location>
    </subcellularLocation>
</comment>
<evidence type="ECO:0000256" key="1">
    <source>
        <dbReference type="ARBA" id="ARBA00004123"/>
    </source>
</evidence>
<evidence type="ECO:0000256" key="7">
    <source>
        <dbReference type="RuleBase" id="RU000682"/>
    </source>
</evidence>
<evidence type="ECO:0000256" key="5">
    <source>
        <dbReference type="ARBA" id="ARBA00023242"/>
    </source>
</evidence>